<dbReference type="PANTHER" id="PTHR27002:SF847">
    <property type="entry name" value="CYSTEINE-RICH RECEPTOR-KINASE-LIKE PROTEIN"/>
    <property type="match status" value="1"/>
</dbReference>
<dbReference type="Gene3D" id="1.10.510.10">
    <property type="entry name" value="Transferase(Phosphotransferase) domain 1"/>
    <property type="match status" value="1"/>
</dbReference>
<evidence type="ECO:0000256" key="2">
    <source>
        <dbReference type="ARBA" id="ARBA00022527"/>
    </source>
</evidence>
<dbReference type="InterPro" id="IPR002902">
    <property type="entry name" value="GNK2"/>
</dbReference>
<dbReference type="InterPro" id="IPR008271">
    <property type="entry name" value="Ser/Thr_kinase_AS"/>
</dbReference>
<feature type="transmembrane region" description="Helical" evidence="14">
    <location>
        <begin position="185"/>
        <end position="208"/>
    </location>
</feature>
<dbReference type="CDD" id="cd23509">
    <property type="entry name" value="Gnk2-like"/>
    <property type="match status" value="2"/>
</dbReference>
<dbReference type="GO" id="GO:0004714">
    <property type="term" value="F:transmembrane receptor protein tyrosine kinase activity"/>
    <property type="evidence" value="ECO:0007669"/>
    <property type="project" value="UniProtKB-EC"/>
</dbReference>
<reference evidence="17" key="1">
    <citation type="submission" date="2014-07" db="EMBL/GenBank/DDBJ databases">
        <title>Identification of a novel salt tolerance gene in wild soybean by whole-genome sequencing.</title>
        <authorList>
            <person name="Lam H.-M."/>
            <person name="Qi X."/>
            <person name="Li M.-W."/>
            <person name="Liu X."/>
            <person name="Xie M."/>
            <person name="Ni M."/>
            <person name="Xu X."/>
        </authorList>
    </citation>
    <scope>NUCLEOTIDE SEQUENCE [LARGE SCALE GENOMIC DNA]</scope>
    <source>
        <tissue evidence="17">Root</tissue>
    </source>
</reference>
<dbReference type="Pfam" id="PF00069">
    <property type="entry name" value="Pkinase"/>
    <property type="match status" value="1"/>
</dbReference>
<dbReference type="GO" id="GO:0004674">
    <property type="term" value="F:protein serine/threonine kinase activity"/>
    <property type="evidence" value="ECO:0007669"/>
    <property type="project" value="UniProtKB-KW"/>
</dbReference>
<dbReference type="EC" id="2.7.10.1" evidence="17"/>
<evidence type="ECO:0000256" key="9">
    <source>
        <dbReference type="ARBA" id="ARBA00022840"/>
    </source>
</evidence>
<keyword evidence="10 14" id="KW-1133">Transmembrane helix</keyword>
<dbReference type="GO" id="GO:0005886">
    <property type="term" value="C:plasma membrane"/>
    <property type="evidence" value="ECO:0007669"/>
    <property type="project" value="TreeGrafter"/>
</dbReference>
<evidence type="ECO:0000259" key="15">
    <source>
        <dbReference type="PROSITE" id="PS50011"/>
    </source>
</evidence>
<keyword evidence="4 14" id="KW-0812">Transmembrane</keyword>
<evidence type="ECO:0000256" key="1">
    <source>
        <dbReference type="ARBA" id="ARBA00004167"/>
    </source>
</evidence>
<keyword evidence="12 17" id="KW-0675">Receptor</keyword>
<evidence type="ECO:0000256" key="13">
    <source>
        <dbReference type="ARBA" id="ARBA00023180"/>
    </source>
</evidence>
<evidence type="ECO:0000256" key="11">
    <source>
        <dbReference type="ARBA" id="ARBA00023136"/>
    </source>
</evidence>
<dbReference type="SUPFAM" id="SSF56112">
    <property type="entry name" value="Protein kinase-like (PK-like)"/>
    <property type="match status" value="1"/>
</dbReference>
<dbReference type="Pfam" id="PF01657">
    <property type="entry name" value="Stress-antifung"/>
    <property type="match status" value="2"/>
</dbReference>
<dbReference type="GO" id="GO:0042742">
    <property type="term" value="P:defense response to bacterium"/>
    <property type="evidence" value="ECO:0007669"/>
    <property type="project" value="TreeGrafter"/>
</dbReference>
<name>A0A0B2QLJ5_GLYSO</name>
<dbReference type="Proteomes" id="UP000053555">
    <property type="component" value="Unassembled WGS sequence"/>
</dbReference>
<keyword evidence="3 17" id="KW-0808">Transferase</keyword>
<keyword evidence="11 14" id="KW-0472">Membrane</keyword>
<feature type="transmembrane region" description="Helical" evidence="14">
    <location>
        <begin position="147"/>
        <end position="165"/>
    </location>
</feature>
<dbReference type="FunFam" id="1.10.510.10:FF:000129">
    <property type="entry name" value="cysteine-rich receptor-like protein kinase 10"/>
    <property type="match status" value="1"/>
</dbReference>
<evidence type="ECO:0000256" key="3">
    <source>
        <dbReference type="ARBA" id="ARBA00022679"/>
    </source>
</evidence>
<dbReference type="Gene3D" id="3.30.430.20">
    <property type="entry name" value="Gnk2 domain, C-X8-C-X2-C motif"/>
    <property type="match status" value="2"/>
</dbReference>
<dbReference type="InterPro" id="IPR000719">
    <property type="entry name" value="Prot_kinase_dom"/>
</dbReference>
<evidence type="ECO:0000256" key="14">
    <source>
        <dbReference type="SAM" id="Phobius"/>
    </source>
</evidence>
<dbReference type="InterPro" id="IPR011009">
    <property type="entry name" value="Kinase-like_dom_sf"/>
</dbReference>
<feature type="domain" description="Protein kinase" evidence="15">
    <location>
        <begin position="63"/>
        <end position="426"/>
    </location>
</feature>
<gene>
    <name evidence="17" type="ORF">glysoja_039217</name>
</gene>
<dbReference type="SMART" id="SM00220">
    <property type="entry name" value="S_TKc"/>
    <property type="match status" value="1"/>
</dbReference>
<evidence type="ECO:0000256" key="6">
    <source>
        <dbReference type="ARBA" id="ARBA00022737"/>
    </source>
</evidence>
<comment type="subcellular location">
    <subcellularLocation>
        <location evidence="1">Membrane</location>
        <topology evidence="1">Single-pass membrane protein</topology>
    </subcellularLocation>
</comment>
<keyword evidence="6" id="KW-0677">Repeat</keyword>
<evidence type="ECO:0000256" key="4">
    <source>
        <dbReference type="ARBA" id="ARBA00022692"/>
    </source>
</evidence>
<dbReference type="AlphaFoldDB" id="A0A0B2QLJ5"/>
<evidence type="ECO:0000256" key="10">
    <source>
        <dbReference type="ARBA" id="ARBA00022989"/>
    </source>
</evidence>
<feature type="domain" description="Gnk2-homologous" evidence="16">
    <location>
        <begin position="58"/>
        <end position="163"/>
    </location>
</feature>
<evidence type="ECO:0000259" key="16">
    <source>
        <dbReference type="PROSITE" id="PS51473"/>
    </source>
</evidence>
<keyword evidence="2" id="KW-0723">Serine/threonine-protein kinase</keyword>
<evidence type="ECO:0000256" key="12">
    <source>
        <dbReference type="ARBA" id="ARBA00023170"/>
    </source>
</evidence>
<organism evidence="17">
    <name type="scientific">Glycine soja</name>
    <name type="common">Wild soybean</name>
    <dbReference type="NCBI Taxonomy" id="3848"/>
    <lineage>
        <taxon>Eukaryota</taxon>
        <taxon>Viridiplantae</taxon>
        <taxon>Streptophyta</taxon>
        <taxon>Embryophyta</taxon>
        <taxon>Tracheophyta</taxon>
        <taxon>Spermatophyta</taxon>
        <taxon>Magnoliopsida</taxon>
        <taxon>eudicotyledons</taxon>
        <taxon>Gunneridae</taxon>
        <taxon>Pentapetalae</taxon>
        <taxon>rosids</taxon>
        <taxon>fabids</taxon>
        <taxon>Fabales</taxon>
        <taxon>Fabaceae</taxon>
        <taxon>Papilionoideae</taxon>
        <taxon>50 kb inversion clade</taxon>
        <taxon>NPAAA clade</taxon>
        <taxon>indigoferoid/millettioid clade</taxon>
        <taxon>Phaseoleae</taxon>
        <taxon>Glycine</taxon>
        <taxon>Glycine subgen. Soja</taxon>
    </lineage>
</organism>
<keyword evidence="7" id="KW-0547">Nucleotide-binding</keyword>
<dbReference type="InterPro" id="IPR038408">
    <property type="entry name" value="GNK2_sf"/>
</dbReference>
<dbReference type="FunFam" id="3.30.430.20:FF:000035">
    <property type="entry name" value="Cysteine-rich receptor-like protein kinase 25 isoform A"/>
    <property type="match status" value="1"/>
</dbReference>
<dbReference type="PROSITE" id="PS50011">
    <property type="entry name" value="PROTEIN_KINASE_DOM"/>
    <property type="match status" value="1"/>
</dbReference>
<proteinExistence type="predicted"/>
<accession>A0A0B2QLJ5</accession>
<evidence type="ECO:0000313" key="17">
    <source>
        <dbReference type="EMBL" id="KHN22345.1"/>
    </source>
</evidence>
<evidence type="ECO:0000256" key="7">
    <source>
        <dbReference type="ARBA" id="ARBA00022741"/>
    </source>
</evidence>
<dbReference type="PROSITE" id="PS51473">
    <property type="entry name" value="GNK2"/>
    <property type="match status" value="2"/>
</dbReference>
<protein>
    <submittedName>
        <fullName evidence="17">Cysteine-rich receptor-like protein kinase 5</fullName>
        <ecNumber evidence="17">2.7.10.1</ecNumber>
    </submittedName>
</protein>
<sequence length="453" mass="52276">MCRGDVSNHTCQECIKTATQQITVRCLNSKEALIWYHECMVRYSNRCFFSAVEEWPRFNFVDFNVNTNSTEGIYGYWLLSKTLSDAVGEAVKAGTKKFATKNATVFGSQRVHTLVQCTPDLSSEDCSKCLGDIMRDIPLCCLGRRGGMVLFPSCTLMFGIGQFYRDFPHGTPESKSENEKGSLRTIVIIVLLVVVVPVMLSFFSYHLIRRKARKRNYKILLRENYPQQKKLSWSQRYKIIEGTARGILYLHEHSRLKVIHRDLKPSNILLDENMNPKISDFGMARIIELNQDLGKTQRIVGTFGYMSPEYAIFGQFSEKSDVFSFGVMIIEIITGRKNINSHQLPDIVDSLMSYVWRQWKDQAPLSILDPNLEENYSQFEVIKCIHIGLLCVQENKNIRPTMTKVIFYLDGHTLDELPSPQEPPFFFRDIKDKKIPMQHFSVNKMSTSIFYPR</sequence>
<dbReference type="PANTHER" id="PTHR27002">
    <property type="entry name" value="RECEPTOR-LIKE SERINE/THREONINE-PROTEIN KINASE SD1-8"/>
    <property type="match status" value="1"/>
</dbReference>
<keyword evidence="8 17" id="KW-0418">Kinase</keyword>
<evidence type="ECO:0000256" key="8">
    <source>
        <dbReference type="ARBA" id="ARBA00022777"/>
    </source>
</evidence>
<keyword evidence="9" id="KW-0067">ATP-binding</keyword>
<keyword evidence="5" id="KW-0732">Signal</keyword>
<feature type="domain" description="Gnk2-homologous" evidence="16">
    <location>
        <begin position="1"/>
        <end position="48"/>
    </location>
</feature>
<dbReference type="GO" id="GO:0005524">
    <property type="term" value="F:ATP binding"/>
    <property type="evidence" value="ECO:0007669"/>
    <property type="project" value="UniProtKB-KW"/>
</dbReference>
<keyword evidence="13" id="KW-0325">Glycoprotein</keyword>
<dbReference type="PROSITE" id="PS00108">
    <property type="entry name" value="PROTEIN_KINASE_ST"/>
    <property type="match status" value="1"/>
</dbReference>
<dbReference type="EMBL" id="KN657388">
    <property type="protein sequence ID" value="KHN22345.1"/>
    <property type="molecule type" value="Genomic_DNA"/>
</dbReference>
<evidence type="ECO:0000256" key="5">
    <source>
        <dbReference type="ARBA" id="ARBA00022729"/>
    </source>
</evidence>